<comment type="similarity">
    <text evidence="5">Belongs to the SAT4 family.</text>
</comment>
<dbReference type="AlphaFoldDB" id="A0A6G1HLY1"/>
<feature type="transmembrane region" description="Helical" evidence="7">
    <location>
        <begin position="161"/>
        <end position="189"/>
    </location>
</feature>
<keyword evidence="3 7" id="KW-1133">Transmembrane helix</keyword>
<accession>A0A6G1HLY1</accession>
<evidence type="ECO:0000313" key="9">
    <source>
        <dbReference type="EMBL" id="KAF2396914.1"/>
    </source>
</evidence>
<dbReference type="EMBL" id="ML996705">
    <property type="protein sequence ID" value="KAF2396914.1"/>
    <property type="molecule type" value="Genomic_DNA"/>
</dbReference>
<evidence type="ECO:0000256" key="2">
    <source>
        <dbReference type="ARBA" id="ARBA00022692"/>
    </source>
</evidence>
<organism evidence="9 10">
    <name type="scientific">Trichodelitschia bisporula</name>
    <dbReference type="NCBI Taxonomy" id="703511"/>
    <lineage>
        <taxon>Eukaryota</taxon>
        <taxon>Fungi</taxon>
        <taxon>Dikarya</taxon>
        <taxon>Ascomycota</taxon>
        <taxon>Pezizomycotina</taxon>
        <taxon>Dothideomycetes</taxon>
        <taxon>Dothideomycetes incertae sedis</taxon>
        <taxon>Phaeotrichales</taxon>
        <taxon>Phaeotrichaceae</taxon>
        <taxon>Trichodelitschia</taxon>
    </lineage>
</organism>
<feature type="domain" description="Rhodopsin" evidence="8">
    <location>
        <begin position="63"/>
        <end position="306"/>
    </location>
</feature>
<dbReference type="GO" id="GO:0016020">
    <property type="term" value="C:membrane"/>
    <property type="evidence" value="ECO:0007669"/>
    <property type="project" value="UniProtKB-SubCell"/>
</dbReference>
<keyword evidence="2 7" id="KW-0812">Transmembrane</keyword>
<sequence length="420" mass="47688">MVVLQEKDPEFLAEMIIWAQKFPDFPTDMAPWADPEWLARTNYQRCQTFSIIMGIISTIVLCARLWARRRVKGMVFGWDDWWIIPGQVLSLILMVIQLLMFHVGGLGHRAYALSLKRILISQKLEFAAVIVYFTAVTCIRISITCFLYRLMALTSRTKRRILDVTVVIIVMSWVLQCLLFIFAFDPIAAAWDFKLRLHAHENFDLANDIFIFSIIYLITDIWLLILPLHTVWTMRLPLRTRLGVTWIFIFGGVACAGAILKCVFIYPVFHSYDPLWNGVGFTTGSSIEVTFGIISSSMPALNHLLTKKLPNTVESVLGSERYTRWFGSGSSSDRQNAPRSFKDSFMDGAKHISRVGNMHVPIDEEAPPLPTLRDEGDVIGKETMGGWYGKGGKAGDVPSETSQEQVFSKNINDESWLHVP</sequence>
<proteinExistence type="inferred from homology"/>
<feature type="transmembrane region" description="Helical" evidence="7">
    <location>
        <begin position="209"/>
        <end position="232"/>
    </location>
</feature>
<comment type="subcellular location">
    <subcellularLocation>
        <location evidence="1">Membrane</location>
        <topology evidence="1">Multi-pass membrane protein</topology>
    </subcellularLocation>
</comment>
<feature type="transmembrane region" description="Helical" evidence="7">
    <location>
        <begin position="88"/>
        <end position="106"/>
    </location>
</feature>
<feature type="transmembrane region" description="Helical" evidence="7">
    <location>
        <begin position="244"/>
        <end position="269"/>
    </location>
</feature>
<reference evidence="9" key="1">
    <citation type="journal article" date="2020" name="Stud. Mycol.">
        <title>101 Dothideomycetes genomes: a test case for predicting lifestyles and emergence of pathogens.</title>
        <authorList>
            <person name="Haridas S."/>
            <person name="Albert R."/>
            <person name="Binder M."/>
            <person name="Bloem J."/>
            <person name="Labutti K."/>
            <person name="Salamov A."/>
            <person name="Andreopoulos B."/>
            <person name="Baker S."/>
            <person name="Barry K."/>
            <person name="Bills G."/>
            <person name="Bluhm B."/>
            <person name="Cannon C."/>
            <person name="Castanera R."/>
            <person name="Culley D."/>
            <person name="Daum C."/>
            <person name="Ezra D."/>
            <person name="Gonzalez J."/>
            <person name="Henrissat B."/>
            <person name="Kuo A."/>
            <person name="Liang C."/>
            <person name="Lipzen A."/>
            <person name="Lutzoni F."/>
            <person name="Magnuson J."/>
            <person name="Mondo S."/>
            <person name="Nolan M."/>
            <person name="Ohm R."/>
            <person name="Pangilinan J."/>
            <person name="Park H.-J."/>
            <person name="Ramirez L."/>
            <person name="Alfaro M."/>
            <person name="Sun H."/>
            <person name="Tritt A."/>
            <person name="Yoshinaga Y."/>
            <person name="Zwiers L.-H."/>
            <person name="Turgeon B."/>
            <person name="Goodwin S."/>
            <person name="Spatafora J."/>
            <person name="Crous P."/>
            <person name="Grigoriev I."/>
        </authorList>
    </citation>
    <scope>NUCLEOTIDE SEQUENCE</scope>
    <source>
        <strain evidence="9">CBS 262.69</strain>
    </source>
</reference>
<dbReference type="Proteomes" id="UP000799640">
    <property type="component" value="Unassembled WGS sequence"/>
</dbReference>
<evidence type="ECO:0000256" key="5">
    <source>
        <dbReference type="ARBA" id="ARBA00038359"/>
    </source>
</evidence>
<name>A0A6G1HLY1_9PEZI</name>
<keyword evidence="4 7" id="KW-0472">Membrane</keyword>
<evidence type="ECO:0000256" key="6">
    <source>
        <dbReference type="SAM" id="MobiDB-lite"/>
    </source>
</evidence>
<keyword evidence="10" id="KW-1185">Reference proteome</keyword>
<dbReference type="PANTHER" id="PTHR33048:SF129">
    <property type="entry name" value="INTEGRAL MEMBRANE PROTEIN-RELATED"/>
    <property type="match status" value="1"/>
</dbReference>
<dbReference type="PANTHER" id="PTHR33048">
    <property type="entry name" value="PTH11-LIKE INTEGRAL MEMBRANE PROTEIN (AFU_ORTHOLOGUE AFUA_5G11245)"/>
    <property type="match status" value="1"/>
</dbReference>
<gene>
    <name evidence="9" type="ORF">EJ06DRAFT_177948</name>
</gene>
<dbReference type="OrthoDB" id="5329176at2759"/>
<dbReference type="InterPro" id="IPR049326">
    <property type="entry name" value="Rhodopsin_dom_fungi"/>
</dbReference>
<dbReference type="InterPro" id="IPR052337">
    <property type="entry name" value="SAT4-like"/>
</dbReference>
<dbReference type="Pfam" id="PF20684">
    <property type="entry name" value="Fung_rhodopsin"/>
    <property type="match status" value="1"/>
</dbReference>
<evidence type="ECO:0000256" key="7">
    <source>
        <dbReference type="SAM" id="Phobius"/>
    </source>
</evidence>
<feature type="region of interest" description="Disordered" evidence="6">
    <location>
        <begin position="383"/>
        <end position="406"/>
    </location>
</feature>
<feature type="transmembrane region" description="Helical" evidence="7">
    <location>
        <begin position="126"/>
        <end position="149"/>
    </location>
</feature>
<evidence type="ECO:0000256" key="1">
    <source>
        <dbReference type="ARBA" id="ARBA00004141"/>
    </source>
</evidence>
<evidence type="ECO:0000256" key="4">
    <source>
        <dbReference type="ARBA" id="ARBA00023136"/>
    </source>
</evidence>
<evidence type="ECO:0000313" key="10">
    <source>
        <dbReference type="Proteomes" id="UP000799640"/>
    </source>
</evidence>
<feature type="transmembrane region" description="Helical" evidence="7">
    <location>
        <begin position="48"/>
        <end position="67"/>
    </location>
</feature>
<evidence type="ECO:0000256" key="3">
    <source>
        <dbReference type="ARBA" id="ARBA00022989"/>
    </source>
</evidence>
<evidence type="ECO:0000259" key="8">
    <source>
        <dbReference type="Pfam" id="PF20684"/>
    </source>
</evidence>
<protein>
    <recommendedName>
        <fullName evidence="8">Rhodopsin domain-containing protein</fullName>
    </recommendedName>
</protein>